<evidence type="ECO:0000313" key="1">
    <source>
        <dbReference type="EMBL" id="PDV98719.1"/>
    </source>
</evidence>
<evidence type="ECO:0000313" key="2">
    <source>
        <dbReference type="Proteomes" id="UP000220922"/>
    </source>
</evidence>
<accession>A0A2H3KL52</accession>
<proteinExistence type="predicted"/>
<dbReference type="RefSeq" id="WP_097653130.1">
    <property type="nucleotide sequence ID" value="NZ_LYXE01000090.1"/>
</dbReference>
<comment type="caution">
    <text evidence="1">The sequence shown here is derived from an EMBL/GenBank/DDBJ whole genome shotgun (WGS) entry which is preliminary data.</text>
</comment>
<protein>
    <recommendedName>
        <fullName evidence="3">Winged helix DNA-binding domain-containing protein</fullName>
    </recommendedName>
</protein>
<name>A0A2H3KL52_9CHLR</name>
<dbReference type="Proteomes" id="UP000220922">
    <property type="component" value="Unassembled WGS sequence"/>
</dbReference>
<keyword evidence="2" id="KW-1185">Reference proteome</keyword>
<gene>
    <name evidence="1" type="ORF">A9Q02_01910</name>
</gene>
<dbReference type="AlphaFoldDB" id="A0A2H3KL52"/>
<dbReference type="PANTHER" id="PTHR38479">
    <property type="entry name" value="LMO0824 PROTEIN"/>
    <property type="match status" value="1"/>
</dbReference>
<dbReference type="EMBL" id="LYXE01000090">
    <property type="protein sequence ID" value="PDV98719.1"/>
    <property type="molecule type" value="Genomic_DNA"/>
</dbReference>
<evidence type="ECO:0008006" key="3">
    <source>
        <dbReference type="Google" id="ProtNLM"/>
    </source>
</evidence>
<reference evidence="1 2" key="1">
    <citation type="submission" date="2016-05" db="EMBL/GenBank/DDBJ databases">
        <authorList>
            <person name="Lavstsen T."/>
            <person name="Jespersen J.S."/>
        </authorList>
    </citation>
    <scope>NUCLEOTIDE SEQUENCE [LARGE SCALE GENOMIC DNA]</scope>
    <source>
        <strain evidence="1 2">B7-9</strain>
    </source>
</reference>
<sequence>MNTRTWTRTQLRWHQLICQGLVSPLANPEAVAARLIGVQAQIVPAAGLALWNRLAAFTATELAERMYVQRSLVKLWGQRHTLHLYRREDWALLYAAQADLKSYWEREARKTGVDLTELEGLINAVEALLRERDNLGRSDLRATELALDETHLSGWGGIFSILARRGRACHAQPQAGEARMAHRTRWLPEMAWEPPDLEEANLTLMKRYFGTYGPATLQDFAYWRGRTLTEVRRWAVLLAEELVHVQVEAQTMLALRTALPELDLVPPEAEAWPVKLLGRFDPLLLGIKDKSQLIAPEHYQRVWRPAGHIEATILVAGRLVGTWRYERRHGGLVLTLAPFQPLSARIRQSIEAQAEGVATHFGLPLVTLNWI</sequence>
<dbReference type="InterPro" id="IPR009351">
    <property type="entry name" value="AlkZ-like"/>
</dbReference>
<dbReference type="PANTHER" id="PTHR38479:SF2">
    <property type="entry name" value="WINGED HELIX DNA-BINDING DOMAIN-CONTAINING PROTEIN"/>
    <property type="match status" value="1"/>
</dbReference>
<dbReference type="Pfam" id="PF06224">
    <property type="entry name" value="AlkZ-like"/>
    <property type="match status" value="1"/>
</dbReference>
<dbReference type="OrthoDB" id="57247at2"/>
<organism evidence="1 2">
    <name type="scientific">Candidatus Chloroploca asiatica</name>
    <dbReference type="NCBI Taxonomy" id="1506545"/>
    <lineage>
        <taxon>Bacteria</taxon>
        <taxon>Bacillati</taxon>
        <taxon>Chloroflexota</taxon>
        <taxon>Chloroflexia</taxon>
        <taxon>Chloroflexales</taxon>
        <taxon>Chloroflexineae</taxon>
        <taxon>Oscillochloridaceae</taxon>
        <taxon>Candidatus Chloroploca</taxon>
    </lineage>
</organism>